<feature type="domain" description="TFIIS N-terminal" evidence="9">
    <location>
        <begin position="1334"/>
        <end position="1413"/>
    </location>
</feature>
<accession>A0A6A3TQS8</accession>
<dbReference type="InterPro" id="IPR035441">
    <property type="entry name" value="TFIIS/LEDGF_dom_sf"/>
</dbReference>
<dbReference type="InterPro" id="IPR024481">
    <property type="entry name" value="Helicase_Sen1_N"/>
</dbReference>
<feature type="compositionally biased region" description="Polar residues" evidence="8">
    <location>
        <begin position="934"/>
        <end position="946"/>
    </location>
</feature>
<dbReference type="GO" id="GO:0005634">
    <property type="term" value="C:nucleus"/>
    <property type="evidence" value="ECO:0007669"/>
    <property type="project" value="UniProtKB-SubCell"/>
</dbReference>
<keyword evidence="6 7" id="KW-0539">Nucleus</keyword>
<dbReference type="InterPro" id="IPR017923">
    <property type="entry name" value="TFIIS_N"/>
</dbReference>
<dbReference type="Pfam" id="PF13086">
    <property type="entry name" value="AAA_11"/>
    <property type="match status" value="1"/>
</dbReference>
<dbReference type="InterPro" id="IPR041677">
    <property type="entry name" value="DNA2/NAM7_AAA_11"/>
</dbReference>
<dbReference type="Gene3D" id="3.40.50.300">
    <property type="entry name" value="P-loop containing nucleotide triphosphate hydrolases"/>
    <property type="match status" value="2"/>
</dbReference>
<keyword evidence="3" id="KW-0378">Hydrolase</keyword>
<dbReference type="CDD" id="cd18808">
    <property type="entry name" value="SF1_C_Upf1"/>
    <property type="match status" value="1"/>
</dbReference>
<name>A0A6A3TQS8_9STRA</name>
<dbReference type="InterPro" id="IPR003617">
    <property type="entry name" value="TFIIS/CRSP70_N_sub"/>
</dbReference>
<evidence type="ECO:0000256" key="8">
    <source>
        <dbReference type="SAM" id="MobiDB-lite"/>
    </source>
</evidence>
<dbReference type="SUPFAM" id="SSF52540">
    <property type="entry name" value="P-loop containing nucleoside triphosphate hydrolases"/>
    <property type="match status" value="1"/>
</dbReference>
<organism evidence="10 11">
    <name type="scientific">Phytophthora fragariae</name>
    <dbReference type="NCBI Taxonomy" id="53985"/>
    <lineage>
        <taxon>Eukaryota</taxon>
        <taxon>Sar</taxon>
        <taxon>Stramenopiles</taxon>
        <taxon>Oomycota</taxon>
        <taxon>Peronosporomycetes</taxon>
        <taxon>Peronosporales</taxon>
        <taxon>Peronosporaceae</taxon>
        <taxon>Phytophthora</taxon>
    </lineage>
</organism>
<dbReference type="FunFam" id="3.40.50.300:FF:000326">
    <property type="entry name" value="P-loop containing nucleoside triphosphate hydrolase"/>
    <property type="match status" value="1"/>
</dbReference>
<dbReference type="Pfam" id="PF08711">
    <property type="entry name" value="Med26"/>
    <property type="match status" value="1"/>
</dbReference>
<feature type="compositionally biased region" description="Basic and acidic residues" evidence="8">
    <location>
        <begin position="2047"/>
        <end position="2100"/>
    </location>
</feature>
<proteinExistence type="predicted"/>
<keyword evidence="5" id="KW-0067">ATP-binding</keyword>
<evidence type="ECO:0000313" key="11">
    <source>
        <dbReference type="Proteomes" id="UP000440732"/>
    </source>
</evidence>
<feature type="region of interest" description="Disordered" evidence="8">
    <location>
        <begin position="971"/>
        <end position="1053"/>
    </location>
</feature>
<dbReference type="PANTHER" id="PTHR10887">
    <property type="entry name" value="DNA2/NAM7 HELICASE FAMILY"/>
    <property type="match status" value="1"/>
</dbReference>
<evidence type="ECO:0000256" key="6">
    <source>
        <dbReference type="ARBA" id="ARBA00023242"/>
    </source>
</evidence>
<dbReference type="GO" id="GO:0004386">
    <property type="term" value="F:helicase activity"/>
    <property type="evidence" value="ECO:0007669"/>
    <property type="project" value="UniProtKB-KW"/>
</dbReference>
<evidence type="ECO:0000256" key="2">
    <source>
        <dbReference type="ARBA" id="ARBA00022741"/>
    </source>
</evidence>
<dbReference type="Pfam" id="PF12726">
    <property type="entry name" value="SEN1_N"/>
    <property type="match status" value="1"/>
</dbReference>
<reference evidence="10 11" key="1">
    <citation type="submission" date="2018-08" db="EMBL/GenBank/DDBJ databases">
        <title>Genomic investigation of the strawberry pathogen Phytophthora fragariae indicates pathogenicity is determined by transcriptional variation in three key races.</title>
        <authorList>
            <person name="Adams T.M."/>
            <person name="Armitage A.D."/>
            <person name="Sobczyk M.K."/>
            <person name="Bates H.J."/>
            <person name="Dunwell J.M."/>
            <person name="Nellist C.F."/>
            <person name="Harrison R.J."/>
        </authorList>
    </citation>
    <scope>NUCLEOTIDE SEQUENCE [LARGE SCALE GENOMIC DNA]</scope>
    <source>
        <strain evidence="10 11">NOV-5</strain>
    </source>
</reference>
<feature type="compositionally biased region" description="Basic and acidic residues" evidence="8">
    <location>
        <begin position="1571"/>
        <end position="1583"/>
    </location>
</feature>
<keyword evidence="2" id="KW-0547">Nucleotide-binding</keyword>
<keyword evidence="4" id="KW-0347">Helicase</keyword>
<dbReference type="PROSITE" id="PS51319">
    <property type="entry name" value="TFIIS_N"/>
    <property type="match status" value="1"/>
</dbReference>
<comment type="subcellular location">
    <subcellularLocation>
        <location evidence="1 7">Nucleus</location>
    </subcellularLocation>
</comment>
<feature type="compositionally biased region" description="Polar residues" evidence="8">
    <location>
        <begin position="1549"/>
        <end position="1570"/>
    </location>
</feature>
<dbReference type="GO" id="GO:0016787">
    <property type="term" value="F:hydrolase activity"/>
    <property type="evidence" value="ECO:0007669"/>
    <property type="project" value="UniProtKB-KW"/>
</dbReference>
<comment type="caution">
    <text evidence="10">The sequence shown here is derived from an EMBL/GenBank/DDBJ whole genome shotgun (WGS) entry which is preliminary data.</text>
</comment>
<dbReference type="GO" id="GO:0005524">
    <property type="term" value="F:ATP binding"/>
    <property type="evidence" value="ECO:0007669"/>
    <property type="project" value="UniProtKB-KW"/>
</dbReference>
<dbReference type="GO" id="GO:0005694">
    <property type="term" value="C:chromosome"/>
    <property type="evidence" value="ECO:0007669"/>
    <property type="project" value="UniProtKB-ARBA"/>
</dbReference>
<dbReference type="Pfam" id="PF13087">
    <property type="entry name" value="AAA_12"/>
    <property type="match status" value="1"/>
</dbReference>
<evidence type="ECO:0000259" key="9">
    <source>
        <dbReference type="PROSITE" id="PS51319"/>
    </source>
</evidence>
<dbReference type="CDD" id="cd00183">
    <property type="entry name" value="TFIIS_I"/>
    <property type="match status" value="1"/>
</dbReference>
<dbReference type="InterPro" id="IPR027417">
    <property type="entry name" value="P-loop_NTPase"/>
</dbReference>
<sequence length="2181" mass="242708">MEAQARALEEEVRQLCELEQTKQTALLKQRLYSRVGQFLMGSLDMRHWWCSYSPLMVFMMRVLELYPTSESVCVFYKRMEQQLGICTKCVDIYHASMPSVHVELEFEFTPESIQAFFVKLQGLDADRIQRQLTDTSMGMASAQQQTAQAVALTLYEVLSQRRLLSDFRIVRVLSKWTSSPFSEVKNNPNLENFRGCAGLYQLLVSPDSGVREWAKKMVQHFGKIQLTGDNGEDQYFREVMEEWVYILEGEAFNKSVLSLELKSTEDLQNFLEPTNCVKTPTKKILWSALDHVMQQMDVNSLETMLDSFDTIPDLVLNYLQDPDLSDEQTIILVVTKCFAVLLRCLGHRFWNHHFIELLPPLLVAMRPPQVSSQASNQDKLDFYLKTRRELLQFLIVESFRPEHYDSIAIVASSRAAFAILNDCYEHRIPGSVKSAGGTGSGRDEGALSESISVDYSVSESAFWWPCGTGLGGDTNLEQLWMNHLFEIVVRPNNIESLVDEAAETTALILSKHLQLARHAVYTSIAANKGDDTGSLDVVTKGKPIITDLLKKLCSWGTVTTIPLQVHGALFESIGGISELLNGVAAQPSPSEHLQHFADTLRQYEAQTQQYLRRMCDEVLLKGLANPFGFPVVSQHISACYLSPTSSVDQQVKRLIGQYVADKKRPTQVPSPLEALLISVHRNAEAFLRGQLSMLQSMRLYGFSEAVCLPAVKKLIFVWSRVFDMLGGDLERAFQKASNAKAMATSSYQVTDTGIAAAHLLKLPSLINDFLIALLTSLLDPKTKITVEITEATRVQCLDFGISFWKFWVTVLKDPIVSSKRVVALIAPLVECIARSAVSEKKRAAELLMTVLGCLLQGNTRLDEPTLTLIDSIKAEAASIESKQSTDFGRMTKKFRHLDQTSHFFTKRPTGSTGLQKFVDLTSRSKSKLPPRAKSSATTMLSSSTRPMSGKSAARAQSRALVDLTGIEEVSNEAAARKQHSFYSEEEYRVPSKREPSPKGPTPKSKTTFDMSQVMKGISHSHPGSNKAIRVERQQGSDRAVNQPQEEEEEEEEDTDLRFAALFHRIKTTRKPIAVCSLLPFYRELLQVCMPVLLSGEFQNERSDKELEAPALSFKRNADYVRAFLPLMLEECNNEVQAGLRKCSYGNRGHLLRYESEKPREGMRCISFSIVQKDESLLASSQSKFGGKGRPGRGFNEKLFRNGDVVLLQISVASQNQSDFLGKREFVGVILISETEKGRRQTSSTKKSSKNEEEDSVKVLFLNDGELDNATASVRSFSTEVLAASAIADSEWKVNPLCNLVTSAREYIALRSVDMLPEHLRTAILTPEAYKSTQSELITITSVLDELRADKSSESNAKVVKLLKRLDKMDVMLTDLRSTSIGKAVNKLRKHDDAEIKALSAKLKDKWTSLMDKKDTLERAPRFLSPELWEAIKPQYNSSQLQSIHSVLNNYSMGVSLLQGPPGTGKTKTIMGLLSGLLSLRLPATAVMPMISPKPSPNGAKGEFSNFEAVRSRGVTAGQGNGRTASDAAPTFSLSGVTSALGSILRRSTDTSSARPSRTSIQALKNGASSRSRLENKLSSREDASETVNSVCLPHIIRREMAIHPKAMQLHSLQDTQRQLRGSIRDFHNKEEDANGPKKDRKALAKMHQQLTECSGKIRRLRDEVTAIRAKMTETILSKASIIACTLSKAGSGDFSELKHGFDALIIDEAAQAVELSTLVPIRERVARVVLVGDPKQLPATVKSVVAAKARYDRSLFERIAESGVAPSMLRVQYRMHPFLRDFPSKRFYGGMLTDGPSVMERVQKVCPGVYAHTSFQPFLLYDVDNSREEDMNGSKYNRTEAAFCISLCQNMFETCADVRKNKWSVGFVSPYKEQVRVLRQEITKSAIPTTVSIEVNTVDGFQGREKDVIVFSCVRSSQRGGIGFLRDVRRLNVAITRARFCLYVVGNVNTLVRDETWAALVRSARDRKLIIRTKGEAFPAVAKRLESERHRELAEYYKSMHEKAAQKLAPSAKPAKNTATKPAKVGGPAVKSEKEMCDTKTNGGERSSGDARQDKTHEANDQKLTDTAKDSVKAEPRPETPLETLKVEKQPADSLKRPAAEETSEDTSSLKKPRLSVKTSLSAADLQGQYEIRSFRDQRSSSTSATASSPSAADLRGSASKLANATSRVNDKSNSRTSDFS</sequence>
<feature type="compositionally biased region" description="Low complexity" evidence="8">
    <location>
        <begin position="2009"/>
        <end position="2024"/>
    </location>
</feature>
<dbReference type="EMBL" id="QXGA01000784">
    <property type="protein sequence ID" value="KAE9141254.1"/>
    <property type="molecule type" value="Genomic_DNA"/>
</dbReference>
<feature type="compositionally biased region" description="Acidic residues" evidence="8">
    <location>
        <begin position="1044"/>
        <end position="1053"/>
    </location>
</feature>
<evidence type="ECO:0000256" key="7">
    <source>
        <dbReference type="PROSITE-ProRule" id="PRU00649"/>
    </source>
</evidence>
<evidence type="ECO:0000256" key="5">
    <source>
        <dbReference type="ARBA" id="ARBA00022840"/>
    </source>
</evidence>
<dbReference type="CDD" id="cd18042">
    <property type="entry name" value="DEXXQc_SETX"/>
    <property type="match status" value="1"/>
</dbReference>
<gene>
    <name evidence="10" type="ORF">PF006_g13275</name>
</gene>
<feature type="region of interest" description="Disordered" evidence="8">
    <location>
        <begin position="1546"/>
        <end position="1584"/>
    </location>
</feature>
<feature type="compositionally biased region" description="Basic and acidic residues" evidence="8">
    <location>
        <begin position="985"/>
        <end position="996"/>
    </location>
</feature>
<protein>
    <recommendedName>
        <fullName evidence="9">TFIIS N-terminal domain-containing protein</fullName>
    </recommendedName>
</protein>
<dbReference type="InterPro" id="IPR047187">
    <property type="entry name" value="SF1_C_Upf1"/>
</dbReference>
<feature type="compositionally biased region" description="Low complexity" evidence="8">
    <location>
        <begin position="2140"/>
        <end position="2153"/>
    </location>
</feature>
<dbReference type="SMART" id="SM00509">
    <property type="entry name" value="TFS2N"/>
    <property type="match status" value="1"/>
</dbReference>
<feature type="region of interest" description="Disordered" evidence="8">
    <location>
        <begin position="920"/>
        <end position="956"/>
    </location>
</feature>
<dbReference type="InterPro" id="IPR045055">
    <property type="entry name" value="DNA2/NAM7-like"/>
</dbReference>
<dbReference type="InterPro" id="IPR041679">
    <property type="entry name" value="DNA2/NAM7-like_C"/>
</dbReference>
<evidence type="ECO:0000256" key="4">
    <source>
        <dbReference type="ARBA" id="ARBA00022806"/>
    </source>
</evidence>
<feature type="region of interest" description="Disordered" evidence="8">
    <location>
        <begin position="2005"/>
        <end position="2181"/>
    </location>
</feature>
<dbReference type="PANTHER" id="PTHR10887:SF495">
    <property type="entry name" value="HELICASE SENATAXIN ISOFORM X1-RELATED"/>
    <property type="match status" value="1"/>
</dbReference>
<evidence type="ECO:0000313" key="10">
    <source>
        <dbReference type="EMBL" id="KAE9141254.1"/>
    </source>
</evidence>
<evidence type="ECO:0000256" key="1">
    <source>
        <dbReference type="ARBA" id="ARBA00004123"/>
    </source>
</evidence>
<dbReference type="Gene3D" id="1.20.930.10">
    <property type="entry name" value="Conserved domain common to transcription factors TFIIS, elongin A, CRSP70"/>
    <property type="match status" value="1"/>
</dbReference>
<evidence type="ECO:0000256" key="3">
    <source>
        <dbReference type="ARBA" id="ARBA00022801"/>
    </source>
</evidence>
<dbReference type="SUPFAM" id="SSF47676">
    <property type="entry name" value="Conserved domain common to transcription factors TFIIS, elongin A, CRSP70"/>
    <property type="match status" value="1"/>
</dbReference>
<dbReference type="Proteomes" id="UP000440732">
    <property type="component" value="Unassembled WGS sequence"/>
</dbReference>